<feature type="region of interest" description="Disordered" evidence="1">
    <location>
        <begin position="176"/>
        <end position="229"/>
    </location>
</feature>
<sequence length="476" mass="51629">MSWFGNLDLAYKYTTVFGALLVLTILAGFCKVLYNRRRLKNFSKAQPNVEAGPTDDEQMELNQREKDEGDLFGIRAIEAGFYAGIPQSRPTSRAGSFVGGPGVNSNALIGSLSALKMNTNSMASSVTSLPLAHTPGGNRDSDYLPDSPPRRKGPPTITLRPSEAEMNGRINHNGAVNMALNVPPSPVLARAPRSPTFNGSDGSDSDNGRHSPPSANFRQDHYAPVPPQLPMPELLRVSVHSAEDMYTSQAASFNDPSPSHSPPSSPGHAPTTKLPSMPGRAAGDEPQPHTGFPVYSERRSSLPRIQAHGVGAQQHYNEPTQPSSSVLLQPQAYQPTHQRDMSNASSVYSENRMSTLEQRNRSDSAESGYSYSYNFPETSNRNSIMQPKEQPGHRKSVSSSLLDPNGSATSNQSNDPRFSEFYDAYYRHSQLGPASKADASKRPNQLNLSDQTIVEVPTPLASPAVHPSHHQPGFAM</sequence>
<gene>
    <name evidence="3" type="ORF">K505DRAFT_361588</name>
</gene>
<organism evidence="3 4">
    <name type="scientific">Melanomma pulvis-pyrius CBS 109.77</name>
    <dbReference type="NCBI Taxonomy" id="1314802"/>
    <lineage>
        <taxon>Eukaryota</taxon>
        <taxon>Fungi</taxon>
        <taxon>Dikarya</taxon>
        <taxon>Ascomycota</taxon>
        <taxon>Pezizomycotina</taxon>
        <taxon>Dothideomycetes</taxon>
        <taxon>Pleosporomycetidae</taxon>
        <taxon>Pleosporales</taxon>
        <taxon>Melanommataceae</taxon>
        <taxon>Melanomma</taxon>
    </lineage>
</organism>
<feature type="transmembrane region" description="Helical" evidence="2">
    <location>
        <begin position="13"/>
        <end position="34"/>
    </location>
</feature>
<keyword evidence="2" id="KW-1133">Transmembrane helix</keyword>
<proteinExistence type="predicted"/>
<evidence type="ECO:0000313" key="4">
    <source>
        <dbReference type="Proteomes" id="UP000799757"/>
    </source>
</evidence>
<keyword evidence="4" id="KW-1185">Reference proteome</keyword>
<dbReference type="PANTHER" id="PTHR40623">
    <property type="entry name" value="INTEGRAL MEMBRANE PROTEIN"/>
    <property type="match status" value="1"/>
</dbReference>
<feature type="region of interest" description="Disordered" evidence="1">
    <location>
        <begin position="250"/>
        <end position="295"/>
    </location>
</feature>
<feature type="region of interest" description="Disordered" evidence="1">
    <location>
        <begin position="332"/>
        <end position="416"/>
    </location>
</feature>
<keyword evidence="2" id="KW-0472">Membrane</keyword>
<feature type="compositionally biased region" description="Polar residues" evidence="1">
    <location>
        <begin position="397"/>
        <end position="416"/>
    </location>
</feature>
<feature type="compositionally biased region" description="Polar residues" evidence="1">
    <location>
        <begin position="365"/>
        <end position="385"/>
    </location>
</feature>
<dbReference type="PANTHER" id="PTHR40623:SF1">
    <property type="match status" value="1"/>
</dbReference>
<dbReference type="Proteomes" id="UP000799757">
    <property type="component" value="Unassembled WGS sequence"/>
</dbReference>
<dbReference type="AlphaFoldDB" id="A0A6A6XBQ4"/>
<protein>
    <submittedName>
        <fullName evidence="3">Uncharacterized protein</fullName>
    </submittedName>
</protein>
<dbReference type="OrthoDB" id="5361354at2759"/>
<reference evidence="3" key="1">
    <citation type="journal article" date="2020" name="Stud. Mycol.">
        <title>101 Dothideomycetes genomes: a test case for predicting lifestyles and emergence of pathogens.</title>
        <authorList>
            <person name="Haridas S."/>
            <person name="Albert R."/>
            <person name="Binder M."/>
            <person name="Bloem J."/>
            <person name="Labutti K."/>
            <person name="Salamov A."/>
            <person name="Andreopoulos B."/>
            <person name="Baker S."/>
            <person name="Barry K."/>
            <person name="Bills G."/>
            <person name="Bluhm B."/>
            <person name="Cannon C."/>
            <person name="Castanera R."/>
            <person name="Culley D."/>
            <person name="Daum C."/>
            <person name="Ezra D."/>
            <person name="Gonzalez J."/>
            <person name="Henrissat B."/>
            <person name="Kuo A."/>
            <person name="Liang C."/>
            <person name="Lipzen A."/>
            <person name="Lutzoni F."/>
            <person name="Magnuson J."/>
            <person name="Mondo S."/>
            <person name="Nolan M."/>
            <person name="Ohm R."/>
            <person name="Pangilinan J."/>
            <person name="Park H.-J."/>
            <person name="Ramirez L."/>
            <person name="Alfaro M."/>
            <person name="Sun H."/>
            <person name="Tritt A."/>
            <person name="Yoshinaga Y."/>
            <person name="Zwiers L.-H."/>
            <person name="Turgeon B."/>
            <person name="Goodwin S."/>
            <person name="Spatafora J."/>
            <person name="Crous P."/>
            <person name="Grigoriev I."/>
        </authorList>
    </citation>
    <scope>NUCLEOTIDE SEQUENCE</scope>
    <source>
        <strain evidence="3">CBS 109.77</strain>
    </source>
</reference>
<evidence type="ECO:0000256" key="1">
    <source>
        <dbReference type="SAM" id="MobiDB-lite"/>
    </source>
</evidence>
<keyword evidence="2" id="KW-0812">Transmembrane</keyword>
<evidence type="ECO:0000256" key="2">
    <source>
        <dbReference type="SAM" id="Phobius"/>
    </source>
</evidence>
<name>A0A6A6XBQ4_9PLEO</name>
<dbReference type="EMBL" id="MU001910">
    <property type="protein sequence ID" value="KAF2793909.1"/>
    <property type="molecule type" value="Genomic_DNA"/>
</dbReference>
<evidence type="ECO:0000313" key="3">
    <source>
        <dbReference type="EMBL" id="KAF2793909.1"/>
    </source>
</evidence>
<feature type="compositionally biased region" description="Polar residues" evidence="1">
    <location>
        <begin position="332"/>
        <end position="357"/>
    </location>
</feature>
<accession>A0A6A6XBQ4</accession>
<feature type="region of interest" description="Disordered" evidence="1">
    <location>
        <begin position="457"/>
        <end position="476"/>
    </location>
</feature>
<feature type="region of interest" description="Disordered" evidence="1">
    <location>
        <begin position="127"/>
        <end position="162"/>
    </location>
</feature>